<accession>A0A2T3ZAJ2</accession>
<dbReference type="InterPro" id="IPR002110">
    <property type="entry name" value="Ankyrin_rpt"/>
</dbReference>
<sequence>IEARDKNGCSPLHLAVKSGYKGSIREHVRVLVGLGADVNTADSNGSTPLHSAAQLRGFAGIVHELLQAGARIDQKDKNGRTPLHLAAKSKCLDNIELLVSRGANIEAVDADGKNPQMLADKGCNGWWAQRVHAEAIFTGAAADS</sequence>
<protein>
    <submittedName>
        <fullName evidence="2">Uncharacterized protein</fullName>
    </submittedName>
</protein>
<evidence type="ECO:0000313" key="2">
    <source>
        <dbReference type="EMBL" id="PTB41824.1"/>
    </source>
</evidence>
<evidence type="ECO:0000256" key="1">
    <source>
        <dbReference type="PROSITE-ProRule" id="PRU00023"/>
    </source>
</evidence>
<dbReference type="PANTHER" id="PTHR22677">
    <property type="entry name" value="ANKYRIN REPEAT DOMAIN-CONTAINING PROTEIN 60"/>
    <property type="match status" value="1"/>
</dbReference>
<dbReference type="PANTHER" id="PTHR22677:SF4">
    <property type="entry name" value="USHER SYNDROME TYPE-1G PROTEIN-LIKE PROTEIN"/>
    <property type="match status" value="1"/>
</dbReference>
<feature type="repeat" description="ANK" evidence="1">
    <location>
        <begin position="7"/>
        <end position="43"/>
    </location>
</feature>
<dbReference type="SMART" id="SM00248">
    <property type="entry name" value="ANK"/>
    <property type="match status" value="3"/>
</dbReference>
<dbReference type="EMBL" id="KZ679261">
    <property type="protein sequence ID" value="PTB41824.1"/>
    <property type="molecule type" value="Genomic_DNA"/>
</dbReference>
<dbReference type="Gene3D" id="1.25.40.20">
    <property type="entry name" value="Ankyrin repeat-containing domain"/>
    <property type="match status" value="1"/>
</dbReference>
<feature type="non-terminal residue" evidence="2">
    <location>
        <position position="1"/>
    </location>
</feature>
<dbReference type="PROSITE" id="PS50297">
    <property type="entry name" value="ANK_REP_REGION"/>
    <property type="match status" value="3"/>
</dbReference>
<dbReference type="OrthoDB" id="341259at2759"/>
<gene>
    <name evidence="2" type="ORF">M441DRAFT_113626</name>
</gene>
<feature type="non-terminal residue" evidence="2">
    <location>
        <position position="144"/>
    </location>
</feature>
<dbReference type="SUPFAM" id="SSF48403">
    <property type="entry name" value="Ankyrin repeat"/>
    <property type="match status" value="1"/>
</dbReference>
<dbReference type="AlphaFoldDB" id="A0A2T3ZAJ2"/>
<dbReference type="InterPro" id="IPR036770">
    <property type="entry name" value="Ankyrin_rpt-contain_sf"/>
</dbReference>
<organism evidence="2 3">
    <name type="scientific">Trichoderma asperellum (strain ATCC 204424 / CBS 433.97 / NBRC 101777)</name>
    <dbReference type="NCBI Taxonomy" id="1042311"/>
    <lineage>
        <taxon>Eukaryota</taxon>
        <taxon>Fungi</taxon>
        <taxon>Dikarya</taxon>
        <taxon>Ascomycota</taxon>
        <taxon>Pezizomycotina</taxon>
        <taxon>Sordariomycetes</taxon>
        <taxon>Hypocreomycetidae</taxon>
        <taxon>Hypocreales</taxon>
        <taxon>Hypocreaceae</taxon>
        <taxon>Trichoderma</taxon>
    </lineage>
</organism>
<dbReference type="Proteomes" id="UP000240493">
    <property type="component" value="Unassembled WGS sequence"/>
</dbReference>
<feature type="repeat" description="ANK" evidence="1">
    <location>
        <begin position="44"/>
        <end position="77"/>
    </location>
</feature>
<name>A0A2T3ZAJ2_TRIA4</name>
<feature type="repeat" description="ANK" evidence="1">
    <location>
        <begin position="78"/>
        <end position="110"/>
    </location>
</feature>
<proteinExistence type="predicted"/>
<keyword evidence="3" id="KW-1185">Reference proteome</keyword>
<dbReference type="Pfam" id="PF12796">
    <property type="entry name" value="Ank_2"/>
    <property type="match status" value="1"/>
</dbReference>
<dbReference type="PROSITE" id="PS50088">
    <property type="entry name" value="ANK_REPEAT"/>
    <property type="match status" value="3"/>
</dbReference>
<keyword evidence="1" id="KW-0040">ANK repeat</keyword>
<evidence type="ECO:0000313" key="3">
    <source>
        <dbReference type="Proteomes" id="UP000240493"/>
    </source>
</evidence>
<dbReference type="STRING" id="1042311.A0A2T3ZAJ2"/>
<reference evidence="2 3" key="1">
    <citation type="submission" date="2016-07" db="EMBL/GenBank/DDBJ databases">
        <title>Multiple horizontal gene transfer events from other fungi enriched the ability of initially mycotrophic Trichoderma (Ascomycota) to feed on dead plant biomass.</title>
        <authorList>
            <consortium name="DOE Joint Genome Institute"/>
            <person name="Aerts A."/>
            <person name="Atanasova L."/>
            <person name="Chenthamara K."/>
            <person name="Zhang J."/>
            <person name="Grujic M."/>
            <person name="Henrissat B."/>
            <person name="Kuo A."/>
            <person name="Salamov A."/>
            <person name="Lipzen A."/>
            <person name="Labutti K."/>
            <person name="Barry K."/>
            <person name="Miao Y."/>
            <person name="Rahimi M.J."/>
            <person name="Shen Q."/>
            <person name="Grigoriev I.V."/>
            <person name="Kubicek C.P."/>
            <person name="Druzhinina I.S."/>
        </authorList>
    </citation>
    <scope>NUCLEOTIDE SEQUENCE [LARGE SCALE GENOMIC DNA]</scope>
    <source>
        <strain evidence="2 3">CBS 433.97</strain>
    </source>
</reference>
<dbReference type="InterPro" id="IPR039323">
    <property type="entry name" value="ANKRD_45/46/60"/>
</dbReference>